<gene>
    <name evidence="2" type="ORF">QUW02_10605</name>
</gene>
<name>A0ABT7U764_9BACE</name>
<dbReference type="InterPro" id="IPR003615">
    <property type="entry name" value="HNH_nuc"/>
</dbReference>
<protein>
    <submittedName>
        <fullName evidence="2">HNH endonuclease</fullName>
    </submittedName>
</protein>
<reference evidence="3" key="1">
    <citation type="submission" date="2023-07" db="EMBL/GenBank/DDBJ databases">
        <title>Identification and characterization of horizontal gene transfer across gut microbiota members of farm animals based on homology search.</title>
        <authorList>
            <person name="Schwarzerova J."/>
            <person name="Nykrynova M."/>
            <person name="Jureckova K."/>
            <person name="Cejkova D."/>
            <person name="Rychlik I."/>
        </authorList>
    </citation>
    <scope>NUCLEOTIDE SEQUENCE [LARGE SCALE GENOMIC DNA]</scope>
    <source>
        <strain evidence="3">ET4</strain>
    </source>
</reference>
<comment type="caution">
    <text evidence="2">The sequence shown here is derived from an EMBL/GenBank/DDBJ whole genome shotgun (WGS) entry which is preliminary data.</text>
</comment>
<sequence length="276" mass="31932">MDKQGYIDFNLMLSPDKSGKADSYARAIGILDEVLKHQSVINLNGKSLYEISDIKTIEALEDLVKAEVAKMRKNEKNIFDYGRPNQRSYPLNNFCSAALKSLKNYIQYEHDVNAADIIVEREHNPHQISKCLIEHFDLTKEGSDATTQAKYRKGQDYFRRMVLKNYGGHCALTGIDIPQLLLASHIIPWSENKKERLNPCNGICLSSLYDRAFDQGLIGFDLHYRTILSTRIKENEGKEYYEKFFAPIANKKLTTPLVYKPDVRFLEWHMDEIFLR</sequence>
<keyword evidence="2" id="KW-0255">Endonuclease</keyword>
<evidence type="ECO:0000313" key="3">
    <source>
        <dbReference type="Proteomes" id="UP001228403"/>
    </source>
</evidence>
<organism evidence="2 3">
    <name type="scientific">Bacteroides eggerthii</name>
    <dbReference type="NCBI Taxonomy" id="28111"/>
    <lineage>
        <taxon>Bacteria</taxon>
        <taxon>Pseudomonadati</taxon>
        <taxon>Bacteroidota</taxon>
        <taxon>Bacteroidia</taxon>
        <taxon>Bacteroidales</taxon>
        <taxon>Bacteroidaceae</taxon>
        <taxon>Bacteroides</taxon>
    </lineage>
</organism>
<accession>A0ABT7U764</accession>
<dbReference type="GO" id="GO:0004519">
    <property type="term" value="F:endonuclease activity"/>
    <property type="evidence" value="ECO:0007669"/>
    <property type="project" value="UniProtKB-KW"/>
</dbReference>
<keyword evidence="2" id="KW-0540">Nuclease</keyword>
<keyword evidence="3" id="KW-1185">Reference proteome</keyword>
<feature type="domain" description="HNH nuclease" evidence="1">
    <location>
        <begin position="170"/>
        <end position="221"/>
    </location>
</feature>
<dbReference type="Proteomes" id="UP001228403">
    <property type="component" value="Unassembled WGS sequence"/>
</dbReference>
<keyword evidence="2" id="KW-0378">Hydrolase</keyword>
<evidence type="ECO:0000313" key="2">
    <source>
        <dbReference type="EMBL" id="MDM8146360.1"/>
    </source>
</evidence>
<evidence type="ECO:0000259" key="1">
    <source>
        <dbReference type="Pfam" id="PF13391"/>
    </source>
</evidence>
<dbReference type="Pfam" id="PF13391">
    <property type="entry name" value="HNH_2"/>
    <property type="match status" value="1"/>
</dbReference>
<dbReference type="EMBL" id="JAUDCF010000029">
    <property type="protein sequence ID" value="MDM8146360.1"/>
    <property type="molecule type" value="Genomic_DNA"/>
</dbReference>
<proteinExistence type="predicted"/>